<evidence type="ECO:0000256" key="3">
    <source>
        <dbReference type="SAM" id="MobiDB-lite"/>
    </source>
</evidence>
<dbReference type="PATRIC" id="fig|1278076.4.peg.5721"/>
<comment type="similarity">
    <text evidence="1">Belongs to the CoA-transferase III family.</text>
</comment>
<dbReference type="InterPro" id="IPR023606">
    <property type="entry name" value="CoA-Trfase_III_dom_1_sf"/>
</dbReference>
<dbReference type="Pfam" id="PF02515">
    <property type="entry name" value="CoA_transf_3"/>
    <property type="match status" value="2"/>
</dbReference>
<dbReference type="Proteomes" id="UP000011731">
    <property type="component" value="Unassembled WGS sequence"/>
</dbReference>
<dbReference type="PANTHER" id="PTHR48228:SF6">
    <property type="entry name" value="L-CARNITINE COA-TRANSFERASE"/>
    <property type="match status" value="1"/>
</dbReference>
<dbReference type="Gene3D" id="3.30.1540.10">
    <property type="entry name" value="formyl-coa transferase, domain 3"/>
    <property type="match status" value="2"/>
</dbReference>
<dbReference type="Gene3D" id="3.40.50.10540">
    <property type="entry name" value="Crotonobetainyl-coa:carnitine coa-transferase, domain 1"/>
    <property type="match status" value="2"/>
</dbReference>
<dbReference type="EMBL" id="AOEX01000108">
    <property type="protein sequence ID" value="EME50612.1"/>
    <property type="molecule type" value="Genomic_DNA"/>
</dbReference>
<comment type="caution">
    <text evidence="4">The sequence shown here is derived from an EMBL/GenBank/DDBJ whole genome shotgun (WGS) entry which is preliminary data.</text>
</comment>
<name>M2Y6Q9_9NOCA</name>
<dbReference type="PANTHER" id="PTHR48228">
    <property type="entry name" value="SUCCINYL-COA--D-CITRAMALATE COA-TRANSFERASE"/>
    <property type="match status" value="1"/>
</dbReference>
<protein>
    <submittedName>
        <fullName evidence="4">Formyl-coenzyme A transferase</fullName>
    </submittedName>
</protein>
<reference evidence="4 5" key="1">
    <citation type="journal article" date="2013" name="Genome Announc.">
        <title>Draft Genome Sequence of Rhodococcus ruber Strain BKS 20-38.</title>
        <authorList>
            <person name="Bala M."/>
            <person name="Kumar S."/>
            <person name="Raghava G.P."/>
            <person name="Mayilraj S."/>
        </authorList>
    </citation>
    <scope>NUCLEOTIDE SEQUENCE [LARGE SCALE GENOMIC DNA]</scope>
    <source>
        <strain evidence="4 5">BKS 20-38</strain>
    </source>
</reference>
<dbReference type="AlphaFoldDB" id="M2Y6Q9"/>
<dbReference type="SUPFAM" id="SSF89796">
    <property type="entry name" value="CoA-transferase family III (CaiB/BaiF)"/>
    <property type="match status" value="2"/>
</dbReference>
<dbReference type="GO" id="GO:0016740">
    <property type="term" value="F:transferase activity"/>
    <property type="evidence" value="ECO:0007669"/>
    <property type="project" value="UniProtKB-KW"/>
</dbReference>
<keyword evidence="5" id="KW-1185">Reference proteome</keyword>
<evidence type="ECO:0000313" key="4">
    <source>
        <dbReference type="EMBL" id="EME50612.1"/>
    </source>
</evidence>
<evidence type="ECO:0000313" key="5">
    <source>
        <dbReference type="Proteomes" id="UP000011731"/>
    </source>
</evidence>
<accession>M2Y6Q9</accession>
<evidence type="ECO:0000256" key="2">
    <source>
        <dbReference type="ARBA" id="ARBA00022679"/>
    </source>
</evidence>
<proteinExistence type="inferred from homology"/>
<evidence type="ECO:0000256" key="1">
    <source>
        <dbReference type="ARBA" id="ARBA00008383"/>
    </source>
</evidence>
<feature type="region of interest" description="Disordered" evidence="3">
    <location>
        <begin position="793"/>
        <end position="812"/>
    </location>
</feature>
<gene>
    <name evidence="4" type="ORF">G352_27875</name>
</gene>
<keyword evidence="2 4" id="KW-0808">Transferase</keyword>
<dbReference type="InterPro" id="IPR003673">
    <property type="entry name" value="CoA-Trfase_fam_III"/>
</dbReference>
<dbReference type="InterPro" id="IPR050509">
    <property type="entry name" value="CoA-transferase_III"/>
</dbReference>
<organism evidence="4 5">
    <name type="scientific">Rhodococcus ruber BKS 20-38</name>
    <dbReference type="NCBI Taxonomy" id="1278076"/>
    <lineage>
        <taxon>Bacteria</taxon>
        <taxon>Bacillati</taxon>
        <taxon>Actinomycetota</taxon>
        <taxon>Actinomycetes</taxon>
        <taxon>Mycobacteriales</taxon>
        <taxon>Nocardiaceae</taxon>
        <taxon>Rhodococcus</taxon>
    </lineage>
</organism>
<sequence>MEHKMALPLDGVRVLELTDGFGDTAGRFLADLGAEVVHVELPGGSASRSAQPVRSGVSVPFALRNANKLGVTLDLDGDEGQERLRDLARRSDILLESFPPGFLTARGIGAEHLCRINPQLVAVSITGFGQDGPYRDWTATEQVLYALSGVLSRSGEPGEQPLLPPHGLIDESVGVHTAWSALLAYFDRLHTGRGQTVDISAFEVIVHGFDPGFGVQGSAAAGRSEDFPRGRPDAANFYPVYRCADGQVRICLLARRQWRAMFEWLGEPEEFADPKYDTIPARFAASDRLNPLIEKLFSTYTRDELVAEGAARGIPIGGLNTVSEVLRTEHFDASGTFVDAEIASGLAARVPSGYAKINGERAGFRTCAPKLGEHNRVLFGSVDDDAPVRISAPLREPGARPFEGLRVLDMGVVVFGAELGRQFADYGADVIKIENSNFPDGLRQSKRGAALAASVAWGHRNRRSFGLNLRSPEGIRIFKRLAADADIVLANFKPGTLASMRLSYDELAAVNPRIIVSESNAFGSVGPWNKRLGYGPLVRAACGVSALWRYSDTADGLCDGSTVYPDHIAGQVTATTILAALIDRLRTGRGAAIEVAQADAAIVQLGNQLVAEHLEPGSIGAPGNADPNSAPSGVYACAGDDEWCVVTVRDDTDWERLCGVLGRSDLVDDSRFATAELRIGHRAEVDEVLAEWLLRHTPTEAMETLQAAGIPAGAMVRLPELLTNPQLVARGAYTELEHPMLPAPLPTAKQVAHFAALPDWPLRPAPLAGEQTREIAEDTLALSTAEIDSLVRDGVLQPPADDRALSPVSSTA</sequence>
<dbReference type="InterPro" id="IPR044855">
    <property type="entry name" value="CoA-Trfase_III_dom3_sf"/>
</dbReference>